<evidence type="ECO:0000256" key="5">
    <source>
        <dbReference type="ARBA" id="ARBA00023136"/>
    </source>
</evidence>
<dbReference type="Gene3D" id="3.40.50.2300">
    <property type="match status" value="2"/>
</dbReference>
<keyword evidence="3" id="KW-1003">Cell membrane</keyword>
<evidence type="ECO:0000313" key="10">
    <source>
        <dbReference type="Proteomes" id="UP000824101"/>
    </source>
</evidence>
<evidence type="ECO:0000256" key="7">
    <source>
        <dbReference type="SAM" id="SignalP"/>
    </source>
</evidence>
<dbReference type="AlphaFoldDB" id="A0A9D2GHA2"/>
<keyword evidence="5" id="KW-0472">Membrane</keyword>
<feature type="signal peptide" evidence="7">
    <location>
        <begin position="1"/>
        <end position="23"/>
    </location>
</feature>
<sequence>MKKRSEMKLAACLTAVALAGALAGCGGGSSTAQTGGEDSSAADDGTVKVTFITTETGLGDRSFNDSTWEGLQRAEEELGVEIALIEPDSVADTGTSIISAVNSGSDLILGFGASWTDAFEEYCQRFPDVYFGGLNCNVQADNLQVAKTADHEGSFLAGALAAMKSQTGVVGFIGGQDADNINRFYVGYEEGAKYVNPDISVLKSYVGSYTDPAKGKEYSLQLMNSGADIIFHAAGGTGEGLFEAVRENENLYAIGVDSDQDYIAEGKILTSVVKNCGNIAYDMVKSVQDGTFESGDKIYNLENGGVGLTEMQYTKDYIGEETIQALEDLKGKIISGEIQVTDIFEEQ</sequence>
<comment type="similarity">
    <text evidence="2">Belongs to the BMP lipoprotein family.</text>
</comment>
<dbReference type="InterPro" id="IPR003760">
    <property type="entry name" value="PnrA-like"/>
</dbReference>
<keyword evidence="6" id="KW-0449">Lipoprotein</keyword>
<reference evidence="9" key="2">
    <citation type="submission" date="2021-04" db="EMBL/GenBank/DDBJ databases">
        <authorList>
            <person name="Gilroy R."/>
        </authorList>
    </citation>
    <scope>NUCLEOTIDE SEQUENCE</scope>
    <source>
        <strain evidence="9">ChiBcec1-1093</strain>
    </source>
</reference>
<reference evidence="9" key="1">
    <citation type="journal article" date="2021" name="PeerJ">
        <title>Extensive microbial diversity within the chicken gut microbiome revealed by metagenomics and culture.</title>
        <authorList>
            <person name="Gilroy R."/>
            <person name="Ravi A."/>
            <person name="Getino M."/>
            <person name="Pursley I."/>
            <person name="Horton D.L."/>
            <person name="Alikhan N.F."/>
            <person name="Baker D."/>
            <person name="Gharbi K."/>
            <person name="Hall N."/>
            <person name="Watson M."/>
            <person name="Adriaenssens E.M."/>
            <person name="Foster-Nyarko E."/>
            <person name="Jarju S."/>
            <person name="Secka A."/>
            <person name="Antonio M."/>
            <person name="Oren A."/>
            <person name="Chaudhuri R.R."/>
            <person name="La Ragione R."/>
            <person name="Hildebrand F."/>
            <person name="Pallen M.J."/>
        </authorList>
    </citation>
    <scope>NUCLEOTIDE SEQUENCE</scope>
    <source>
        <strain evidence="9">ChiBcec1-1093</strain>
    </source>
</reference>
<feature type="domain" description="ABC transporter substrate-binding protein PnrA-like" evidence="8">
    <location>
        <begin position="53"/>
        <end position="342"/>
    </location>
</feature>
<evidence type="ECO:0000256" key="6">
    <source>
        <dbReference type="ARBA" id="ARBA00023288"/>
    </source>
</evidence>
<dbReference type="CDD" id="cd19964">
    <property type="entry name" value="PBP1_BMP-like"/>
    <property type="match status" value="1"/>
</dbReference>
<gene>
    <name evidence="9" type="ORF">IAA17_03370</name>
</gene>
<accession>A0A9D2GHA2</accession>
<dbReference type="PANTHER" id="PTHR34296">
    <property type="entry name" value="TRANSCRIPTIONAL ACTIVATOR PROTEIN MED"/>
    <property type="match status" value="1"/>
</dbReference>
<comment type="subcellular location">
    <subcellularLocation>
        <location evidence="1">Cell membrane</location>
        <topology evidence="1">Lipid-anchor</topology>
    </subcellularLocation>
</comment>
<dbReference type="PROSITE" id="PS51257">
    <property type="entry name" value="PROKAR_LIPOPROTEIN"/>
    <property type="match status" value="1"/>
</dbReference>
<dbReference type="InterPro" id="IPR050957">
    <property type="entry name" value="BMP_lipoprotein"/>
</dbReference>
<evidence type="ECO:0000256" key="1">
    <source>
        <dbReference type="ARBA" id="ARBA00004193"/>
    </source>
</evidence>
<dbReference type="EMBL" id="DXBC01000048">
    <property type="protein sequence ID" value="HIZ78807.1"/>
    <property type="molecule type" value="Genomic_DNA"/>
</dbReference>
<keyword evidence="4 7" id="KW-0732">Signal</keyword>
<dbReference type="SUPFAM" id="SSF53822">
    <property type="entry name" value="Periplasmic binding protein-like I"/>
    <property type="match status" value="1"/>
</dbReference>
<dbReference type="InterPro" id="IPR028082">
    <property type="entry name" value="Peripla_BP_I"/>
</dbReference>
<feature type="chain" id="PRO_5039346190" evidence="7">
    <location>
        <begin position="24"/>
        <end position="347"/>
    </location>
</feature>
<name>A0A9D2GHA2_9FIRM</name>
<protein>
    <submittedName>
        <fullName evidence="9">BMP family ABC transporter substrate-binding protein</fullName>
    </submittedName>
</protein>
<organism evidence="9 10">
    <name type="scientific">Candidatus Lachnoclostridium stercorigallinarum</name>
    <dbReference type="NCBI Taxonomy" id="2838634"/>
    <lineage>
        <taxon>Bacteria</taxon>
        <taxon>Bacillati</taxon>
        <taxon>Bacillota</taxon>
        <taxon>Clostridia</taxon>
        <taxon>Lachnospirales</taxon>
        <taxon>Lachnospiraceae</taxon>
    </lineage>
</organism>
<evidence type="ECO:0000256" key="4">
    <source>
        <dbReference type="ARBA" id="ARBA00022729"/>
    </source>
</evidence>
<evidence type="ECO:0000313" key="9">
    <source>
        <dbReference type="EMBL" id="HIZ78807.1"/>
    </source>
</evidence>
<evidence type="ECO:0000259" key="8">
    <source>
        <dbReference type="Pfam" id="PF02608"/>
    </source>
</evidence>
<dbReference type="PANTHER" id="PTHR34296:SF2">
    <property type="entry name" value="ABC TRANSPORTER GUANOSINE-BINDING PROTEIN NUPN"/>
    <property type="match status" value="1"/>
</dbReference>
<evidence type="ECO:0000256" key="2">
    <source>
        <dbReference type="ARBA" id="ARBA00008610"/>
    </source>
</evidence>
<evidence type="ECO:0000256" key="3">
    <source>
        <dbReference type="ARBA" id="ARBA00022475"/>
    </source>
</evidence>
<dbReference type="GO" id="GO:0005886">
    <property type="term" value="C:plasma membrane"/>
    <property type="evidence" value="ECO:0007669"/>
    <property type="project" value="UniProtKB-SubCell"/>
</dbReference>
<dbReference type="Proteomes" id="UP000824101">
    <property type="component" value="Unassembled WGS sequence"/>
</dbReference>
<dbReference type="Pfam" id="PF02608">
    <property type="entry name" value="Bmp"/>
    <property type="match status" value="1"/>
</dbReference>
<proteinExistence type="inferred from homology"/>
<comment type="caution">
    <text evidence="9">The sequence shown here is derived from an EMBL/GenBank/DDBJ whole genome shotgun (WGS) entry which is preliminary data.</text>
</comment>